<sequence length="47" mass="5069">VPVLDTVSGVGLIAVSALGQEALGCARITNHHAKRLCFQLHWVIGMW</sequence>
<evidence type="ECO:0000313" key="1">
    <source>
        <dbReference type="EMBL" id="SBQ62569.1"/>
    </source>
</evidence>
<dbReference type="AlphaFoldDB" id="A0A1A8FWT4"/>
<dbReference type="EMBL" id="HAEB01016042">
    <property type="protein sequence ID" value="SBQ62569.1"/>
    <property type="molecule type" value="Transcribed_RNA"/>
</dbReference>
<name>A0A1A8FWT4_9TELE</name>
<protein>
    <submittedName>
        <fullName evidence="1">Calcineurin binding protein 1</fullName>
    </submittedName>
</protein>
<feature type="non-terminal residue" evidence="1">
    <location>
        <position position="1"/>
    </location>
</feature>
<reference evidence="1" key="1">
    <citation type="submission" date="2016-05" db="EMBL/GenBank/DDBJ databases">
        <authorList>
            <person name="Lavstsen T."/>
            <person name="Jespersen J.S."/>
        </authorList>
    </citation>
    <scope>NUCLEOTIDE SEQUENCE</scope>
    <source>
        <tissue evidence="1">Brain</tissue>
    </source>
</reference>
<organism evidence="1">
    <name type="scientific">Nothobranchius korthausae</name>
    <dbReference type="NCBI Taxonomy" id="1143690"/>
    <lineage>
        <taxon>Eukaryota</taxon>
        <taxon>Metazoa</taxon>
        <taxon>Chordata</taxon>
        <taxon>Craniata</taxon>
        <taxon>Vertebrata</taxon>
        <taxon>Euteleostomi</taxon>
        <taxon>Actinopterygii</taxon>
        <taxon>Neopterygii</taxon>
        <taxon>Teleostei</taxon>
        <taxon>Neoteleostei</taxon>
        <taxon>Acanthomorphata</taxon>
        <taxon>Ovalentaria</taxon>
        <taxon>Atherinomorphae</taxon>
        <taxon>Cyprinodontiformes</taxon>
        <taxon>Nothobranchiidae</taxon>
        <taxon>Nothobranchius</taxon>
    </lineage>
</organism>
<accession>A0A1A8FWT4</accession>
<proteinExistence type="predicted"/>
<gene>
    <name evidence="1" type="primary">CABIN1</name>
</gene>
<reference evidence="1" key="2">
    <citation type="submission" date="2016-06" db="EMBL/GenBank/DDBJ databases">
        <title>The genome of a short-lived fish provides insights into sex chromosome evolution and the genetic control of aging.</title>
        <authorList>
            <person name="Reichwald K."/>
            <person name="Felder M."/>
            <person name="Petzold A."/>
            <person name="Koch P."/>
            <person name="Groth M."/>
            <person name="Platzer M."/>
        </authorList>
    </citation>
    <scope>NUCLEOTIDE SEQUENCE</scope>
    <source>
        <tissue evidence="1">Brain</tissue>
    </source>
</reference>